<sequence>MNTSQRGPEPSGPRRTSARLRIPALLTALLTSLAVLIPLTATPASAVADSTVVAWGDNDRGQSDVPPGLTDVTQTAAGYAHTLALKNDGTVVAWGLNSAGQATAPPGLADVVQIAAGNAHSMALKNDGTVVAWGDNTFVQATVPPGLTDVTQIAAGYVHTLALKNDGTVVAWGNSYHGQATVPPGLTDVIQIAVGAHHSLALKNDGTVVAWGLNAAGQVTVPPGLTGVTRIAAGYLHSLALRNDGTVVAWGDNLAGQATVPPGLTDVVQIAVGDDHSMALKSDGTVVAWGDNTFGQVTVPPGLTGVTHIATGHRHSIAVLRPSVGFAQASTTFAEDVGAVQVSVTRTATALASTVDYAVTGGTADGSDVTLSPGTLSFAPGQVTTDIGLTVIDDDGNEGDETFTITLSAPSAGTQLDPQTTLTVTITDNDPLAEPEAPTPPATSTTPKAPKAPKVPVKADTLIRTSGSGYAGDNVYGRTSAAAQTATATVHRDIGIAGHGGAVALGRRPVSLRTFYVRIANDGTSRATITVKGGAAPSGVRVRYHEGRSNVTAALRSDSGLRVKLAPGAHRRIRIQMLISPDIEIGSVKQVAVSAAPAGDATQADIVRAAVHIIR</sequence>
<dbReference type="PANTHER" id="PTHR45982">
    <property type="entry name" value="REGULATOR OF CHROMOSOME CONDENSATION"/>
    <property type="match status" value="1"/>
</dbReference>
<keyword evidence="8" id="KW-1185">Reference proteome</keyword>
<dbReference type="Proteomes" id="UP000619788">
    <property type="component" value="Unassembled WGS sequence"/>
</dbReference>
<dbReference type="GO" id="GO:0005085">
    <property type="term" value="F:guanyl-nucleotide exchange factor activity"/>
    <property type="evidence" value="ECO:0007669"/>
    <property type="project" value="TreeGrafter"/>
</dbReference>
<accession>A0A8J3WM82</accession>
<dbReference type="InterPro" id="IPR038081">
    <property type="entry name" value="CalX-like_sf"/>
</dbReference>
<dbReference type="InterPro" id="IPR058923">
    <property type="entry name" value="RCC1-like_dom"/>
</dbReference>
<evidence type="ECO:0000256" key="2">
    <source>
        <dbReference type="ARBA" id="ARBA00022729"/>
    </source>
</evidence>
<proteinExistence type="predicted"/>
<dbReference type="InterPro" id="IPR003644">
    <property type="entry name" value="Calx_beta"/>
</dbReference>
<feature type="compositionally biased region" description="Low complexity" evidence="5">
    <location>
        <begin position="442"/>
        <end position="456"/>
    </location>
</feature>
<comment type="caution">
    <text evidence="7">The sequence shown here is derived from an EMBL/GenBank/DDBJ whole genome shotgun (WGS) entry which is preliminary data.</text>
</comment>
<dbReference type="RefSeq" id="WP_204066519.1">
    <property type="nucleotide sequence ID" value="NZ_BOOJ01000040.1"/>
</dbReference>
<name>A0A8J3WM82_9ACTN</name>
<organism evidence="7 8">
    <name type="scientific">Planobispora siamensis</name>
    <dbReference type="NCBI Taxonomy" id="936338"/>
    <lineage>
        <taxon>Bacteria</taxon>
        <taxon>Bacillati</taxon>
        <taxon>Actinomycetota</taxon>
        <taxon>Actinomycetes</taxon>
        <taxon>Streptosporangiales</taxon>
        <taxon>Streptosporangiaceae</taxon>
        <taxon>Planobispora</taxon>
    </lineage>
</organism>
<dbReference type="PROSITE" id="PS00626">
    <property type="entry name" value="RCC1_2"/>
    <property type="match status" value="1"/>
</dbReference>
<keyword evidence="2" id="KW-0732">Signal</keyword>
<evidence type="ECO:0000256" key="5">
    <source>
        <dbReference type="SAM" id="MobiDB-lite"/>
    </source>
</evidence>
<dbReference type="PROSITE" id="PS50012">
    <property type="entry name" value="RCC1_3"/>
    <property type="match status" value="7"/>
</dbReference>
<reference evidence="7 8" key="1">
    <citation type="submission" date="2021-01" db="EMBL/GenBank/DDBJ databases">
        <title>Whole genome shotgun sequence of Planobispora siamensis NBRC 107568.</title>
        <authorList>
            <person name="Komaki H."/>
            <person name="Tamura T."/>
        </authorList>
    </citation>
    <scope>NUCLEOTIDE SEQUENCE [LARGE SCALE GENOMIC DNA]</scope>
    <source>
        <strain evidence="7 8">NBRC 107568</strain>
    </source>
</reference>
<dbReference type="Gene3D" id="2.60.40.2030">
    <property type="match status" value="1"/>
</dbReference>
<gene>
    <name evidence="7" type="ORF">Psi01_50300</name>
</gene>
<protein>
    <recommendedName>
        <fullName evidence="6">Calx-beta domain-containing protein</fullName>
    </recommendedName>
</protein>
<keyword evidence="4" id="KW-0106">Calcium</keyword>
<evidence type="ECO:0000256" key="3">
    <source>
        <dbReference type="ARBA" id="ARBA00022737"/>
    </source>
</evidence>
<dbReference type="SMART" id="SM00237">
    <property type="entry name" value="Calx_beta"/>
    <property type="match status" value="1"/>
</dbReference>
<evidence type="ECO:0000313" key="7">
    <source>
        <dbReference type="EMBL" id="GIH94400.1"/>
    </source>
</evidence>
<dbReference type="AlphaFoldDB" id="A0A8J3WM82"/>
<dbReference type="SUPFAM" id="SSF50985">
    <property type="entry name" value="RCC1/BLIP-II"/>
    <property type="match status" value="1"/>
</dbReference>
<dbReference type="PANTHER" id="PTHR45982:SF1">
    <property type="entry name" value="REGULATOR OF CHROMOSOME CONDENSATION"/>
    <property type="match status" value="1"/>
</dbReference>
<dbReference type="InterPro" id="IPR000408">
    <property type="entry name" value="Reg_chr_condens"/>
</dbReference>
<evidence type="ECO:0000313" key="8">
    <source>
        <dbReference type="Proteomes" id="UP000619788"/>
    </source>
</evidence>
<feature type="region of interest" description="Disordered" evidence="5">
    <location>
        <begin position="429"/>
        <end position="456"/>
    </location>
</feature>
<keyword evidence="3" id="KW-0677">Repeat</keyword>
<dbReference type="GO" id="GO:0016020">
    <property type="term" value="C:membrane"/>
    <property type="evidence" value="ECO:0007669"/>
    <property type="project" value="InterPro"/>
</dbReference>
<dbReference type="GO" id="GO:0007154">
    <property type="term" value="P:cell communication"/>
    <property type="evidence" value="ECO:0007669"/>
    <property type="project" value="InterPro"/>
</dbReference>
<evidence type="ECO:0000259" key="6">
    <source>
        <dbReference type="SMART" id="SM00237"/>
    </source>
</evidence>
<keyword evidence="1" id="KW-0344">Guanine-nucleotide releasing factor</keyword>
<evidence type="ECO:0000256" key="1">
    <source>
        <dbReference type="ARBA" id="ARBA00022658"/>
    </source>
</evidence>
<dbReference type="Gene3D" id="2.130.10.30">
    <property type="entry name" value="Regulator of chromosome condensation 1/beta-lactamase-inhibitor protein II"/>
    <property type="match status" value="2"/>
</dbReference>
<dbReference type="Pfam" id="PF03160">
    <property type="entry name" value="Calx-beta"/>
    <property type="match status" value="1"/>
</dbReference>
<dbReference type="Pfam" id="PF25390">
    <property type="entry name" value="WD40_RLD"/>
    <property type="match status" value="1"/>
</dbReference>
<dbReference type="EMBL" id="BOOJ01000040">
    <property type="protein sequence ID" value="GIH94400.1"/>
    <property type="molecule type" value="Genomic_DNA"/>
</dbReference>
<feature type="domain" description="Calx-beta" evidence="6">
    <location>
        <begin position="313"/>
        <end position="408"/>
    </location>
</feature>
<dbReference type="SUPFAM" id="SSF141072">
    <property type="entry name" value="CalX-like"/>
    <property type="match status" value="1"/>
</dbReference>
<evidence type="ECO:0000256" key="4">
    <source>
        <dbReference type="ARBA" id="ARBA00022837"/>
    </source>
</evidence>
<dbReference type="GO" id="GO:0005737">
    <property type="term" value="C:cytoplasm"/>
    <property type="evidence" value="ECO:0007669"/>
    <property type="project" value="TreeGrafter"/>
</dbReference>
<dbReference type="InterPro" id="IPR051553">
    <property type="entry name" value="Ran_GTPase-activating"/>
</dbReference>
<dbReference type="InterPro" id="IPR009091">
    <property type="entry name" value="RCC1/BLIP-II"/>
</dbReference>